<proteinExistence type="predicted"/>
<reference evidence="2 3" key="1">
    <citation type="submission" date="2021-03" db="EMBL/GenBank/DDBJ databases">
        <title>Oceanisphaera sp. nov., isolated from the intestine.</title>
        <authorList>
            <person name="Zhao L.-H."/>
            <person name="Shi L.-F."/>
        </authorList>
    </citation>
    <scope>NUCLEOTIDE SEQUENCE [LARGE SCALE GENOMIC DNA]</scope>
    <source>
        <strain evidence="2 3">DM8</strain>
    </source>
</reference>
<comment type="caution">
    <text evidence="2">The sequence shown here is derived from an EMBL/GenBank/DDBJ whole genome shotgun (WGS) entry which is preliminary data.</text>
</comment>
<dbReference type="SUPFAM" id="SSF48452">
    <property type="entry name" value="TPR-like"/>
    <property type="match status" value="1"/>
</dbReference>
<evidence type="ECO:0000313" key="3">
    <source>
        <dbReference type="Proteomes" id="UP000664882"/>
    </source>
</evidence>
<dbReference type="InterPro" id="IPR011990">
    <property type="entry name" value="TPR-like_helical_dom_sf"/>
</dbReference>
<keyword evidence="1" id="KW-0732">Signal</keyword>
<evidence type="ECO:0000313" key="2">
    <source>
        <dbReference type="EMBL" id="MBO1518761.1"/>
    </source>
</evidence>
<dbReference type="Proteomes" id="UP000664882">
    <property type="component" value="Unassembled WGS sequence"/>
</dbReference>
<organism evidence="2 3">
    <name type="scientific">Oceanisphaera pacifica</name>
    <dbReference type="NCBI Taxonomy" id="2818389"/>
    <lineage>
        <taxon>Bacteria</taxon>
        <taxon>Pseudomonadati</taxon>
        <taxon>Pseudomonadota</taxon>
        <taxon>Gammaproteobacteria</taxon>
        <taxon>Aeromonadales</taxon>
        <taxon>Aeromonadaceae</taxon>
        <taxon>Oceanisphaera</taxon>
    </lineage>
</organism>
<keyword evidence="3" id="KW-1185">Reference proteome</keyword>
<dbReference type="Gene3D" id="1.25.40.10">
    <property type="entry name" value="Tetratricopeptide repeat domain"/>
    <property type="match status" value="1"/>
</dbReference>
<name>A0ABS3NEQ2_9GAMM</name>
<gene>
    <name evidence="2" type="ORF">J3U76_03755</name>
</gene>
<protein>
    <submittedName>
        <fullName evidence="2">Tetratricopeptide repeat protein</fullName>
    </submittedName>
</protein>
<feature type="signal peptide" evidence="1">
    <location>
        <begin position="1"/>
        <end position="21"/>
    </location>
</feature>
<dbReference type="EMBL" id="JAGDFX010000003">
    <property type="protein sequence ID" value="MBO1518761.1"/>
    <property type="molecule type" value="Genomic_DNA"/>
</dbReference>
<feature type="chain" id="PRO_5045166924" evidence="1">
    <location>
        <begin position="22"/>
        <end position="297"/>
    </location>
</feature>
<sequence length="297" mass="32434">MSMITVVLGLLAITLLSQARAQATESVANNPVTNNQVAITDLMVNAPEAELDALARQYLQQVAPNAPTPPTVTHRAMAPSAGVTTKSVASSLDISEVKLSRKQWLNEVNRQADTALANNNWPLAEVTLAQALGEFSDAHKLRLRLASLMYGRGALSQASQVLQQGLHLAPQQPDLRLTLARLLAEQGRYSAALQLLNEAQPPLAEHLDYYSLKADMARRSNQCHQAITTYQQLLTHSRVGAWWLGLGLCQRELGEDFSSAFLQARASADLGQASQRFVEQQLTQLQQGEHNVQTQAN</sequence>
<evidence type="ECO:0000256" key="1">
    <source>
        <dbReference type="SAM" id="SignalP"/>
    </source>
</evidence>
<dbReference type="Pfam" id="PF14559">
    <property type="entry name" value="TPR_19"/>
    <property type="match status" value="1"/>
</dbReference>
<accession>A0ABS3NEQ2</accession>